<dbReference type="EMBL" id="APLQ01000011">
    <property type="protein sequence ID" value="ENO15811.1"/>
    <property type="molecule type" value="Genomic_DNA"/>
</dbReference>
<dbReference type="SUPFAM" id="SSF52540">
    <property type="entry name" value="P-loop containing nucleoside triphosphate hydrolases"/>
    <property type="match status" value="1"/>
</dbReference>
<dbReference type="SMART" id="SM00382">
    <property type="entry name" value="AAA"/>
    <property type="match status" value="1"/>
</dbReference>
<dbReference type="PANTHER" id="PTHR32071">
    <property type="entry name" value="TRANSCRIPTIONAL REGULATORY PROTEIN"/>
    <property type="match status" value="1"/>
</dbReference>
<gene>
    <name evidence="6" type="ORF">J057_10681</name>
</gene>
<keyword evidence="1" id="KW-0547">Nucleotide-binding</keyword>
<accession>N6WW60</accession>
<sequence length="466" mass="52050">MQTNKNLLWLAPGNTLVSPGNDLATKWTIIPINILHPPRRRRSSLPPVRVGIIDLTRFEVELYRYLEAWVGHLQPTQWIGLLDAKPEQTGALAEIVTDFCADYHTEPYDQLRLDYALGHLWGMAELQVRRNGGGQNPFKHRTLEGASPAIRRTRELLRRYAHTLDPVLITGESGTGKNAAARFLHDQSEVRQGPFITVNCAALPPTLTQSELFGHEKGAFTHALTARAGRVEQADGGSLVFRDIDELHPEQQSALLRFLQEGQVERLGSHRPRKVQVRVIATSSRPLEKLVNTGEFRSDMYYRLGSLQVQLPPLRDRLEDLPLLAEAILASSGSPVNQRGKRLGEEALRSLLLHYWPGNLRELENRLRRAMVLGEGDTISPGDLGLAGPETASASLPHLSLARFRARAEREAITHCLNLSNHNVSAAARLLQISRLSLYRLMEKHGTKPALTASNPHSFKRKRGLS</sequence>
<dbReference type="Pfam" id="PF02954">
    <property type="entry name" value="HTH_8"/>
    <property type="match status" value="1"/>
</dbReference>
<dbReference type="PANTHER" id="PTHR32071:SF120">
    <property type="entry name" value="TRANSCRIPTIONAL REGULATOR-RELATED"/>
    <property type="match status" value="1"/>
</dbReference>
<dbReference type="InterPro" id="IPR003593">
    <property type="entry name" value="AAA+_ATPase"/>
</dbReference>
<dbReference type="InterPro" id="IPR025944">
    <property type="entry name" value="Sigma_54_int_dom_CS"/>
</dbReference>
<dbReference type="Proteomes" id="UP000013165">
    <property type="component" value="Unassembled WGS sequence"/>
</dbReference>
<evidence type="ECO:0000256" key="2">
    <source>
        <dbReference type="ARBA" id="ARBA00022840"/>
    </source>
</evidence>
<evidence type="ECO:0000313" key="7">
    <source>
        <dbReference type="Proteomes" id="UP000013165"/>
    </source>
</evidence>
<dbReference type="PROSITE" id="PS00688">
    <property type="entry name" value="SIGMA54_INTERACT_3"/>
    <property type="match status" value="1"/>
</dbReference>
<evidence type="ECO:0000256" key="1">
    <source>
        <dbReference type="ARBA" id="ARBA00022741"/>
    </source>
</evidence>
<comment type="caution">
    <text evidence="6">The sequence shown here is derived from an EMBL/GenBank/DDBJ whole genome shotgun (WGS) entry which is preliminary data.</text>
</comment>
<dbReference type="CDD" id="cd00009">
    <property type="entry name" value="AAA"/>
    <property type="match status" value="1"/>
</dbReference>
<dbReference type="GO" id="GO:0006355">
    <property type="term" value="P:regulation of DNA-templated transcription"/>
    <property type="evidence" value="ECO:0007669"/>
    <property type="project" value="InterPro"/>
</dbReference>
<dbReference type="Pfam" id="PF25601">
    <property type="entry name" value="AAA_lid_14"/>
    <property type="match status" value="1"/>
</dbReference>
<dbReference type="InterPro" id="IPR009057">
    <property type="entry name" value="Homeodomain-like_sf"/>
</dbReference>
<dbReference type="InterPro" id="IPR027417">
    <property type="entry name" value="P-loop_NTPase"/>
</dbReference>
<evidence type="ECO:0000256" key="3">
    <source>
        <dbReference type="ARBA" id="ARBA00023015"/>
    </source>
</evidence>
<keyword evidence="3" id="KW-0805">Transcription regulation</keyword>
<dbReference type="OrthoDB" id="9804019at2"/>
<dbReference type="InterPro" id="IPR002078">
    <property type="entry name" value="Sigma_54_int"/>
</dbReference>
<proteinExistence type="predicted"/>
<dbReference type="AlphaFoldDB" id="N6WW60"/>
<dbReference type="Gene3D" id="3.40.50.300">
    <property type="entry name" value="P-loop containing nucleotide triphosphate hydrolases"/>
    <property type="match status" value="1"/>
</dbReference>
<reference evidence="6 7" key="1">
    <citation type="journal article" date="2013" name="Genome Announc.">
        <title>Genome Sequence of the Polycyclic Aromatic Hydrocarbon-Degrading Bacterium Strain Marinobacter nanhaiticus D15-8WT.</title>
        <authorList>
            <person name="Cui Z."/>
            <person name="Gao W."/>
            <person name="Li Q."/>
            <person name="Xu G."/>
            <person name="Zheng L."/>
        </authorList>
    </citation>
    <scope>NUCLEOTIDE SEQUENCE [LARGE SCALE GENOMIC DNA]</scope>
    <source>
        <strain evidence="6 7">D15-8W</strain>
    </source>
</reference>
<dbReference type="HOGENOM" id="CLU_000445_0_6_6"/>
<dbReference type="GO" id="GO:0043565">
    <property type="term" value="F:sequence-specific DNA binding"/>
    <property type="evidence" value="ECO:0007669"/>
    <property type="project" value="InterPro"/>
</dbReference>
<dbReference type="GO" id="GO:0005524">
    <property type="term" value="F:ATP binding"/>
    <property type="evidence" value="ECO:0007669"/>
    <property type="project" value="UniProtKB-KW"/>
</dbReference>
<dbReference type="InterPro" id="IPR058031">
    <property type="entry name" value="AAA_lid_NorR"/>
</dbReference>
<keyword evidence="7" id="KW-1185">Reference proteome</keyword>
<dbReference type="InterPro" id="IPR002197">
    <property type="entry name" value="HTH_Fis"/>
</dbReference>
<dbReference type="FunFam" id="3.40.50.300:FF:000006">
    <property type="entry name" value="DNA-binding transcriptional regulator NtrC"/>
    <property type="match status" value="1"/>
</dbReference>
<dbReference type="STRING" id="626887.J057_10681"/>
<feature type="domain" description="Sigma-54 factor interaction" evidence="5">
    <location>
        <begin position="143"/>
        <end position="372"/>
    </location>
</feature>
<evidence type="ECO:0000313" key="6">
    <source>
        <dbReference type="EMBL" id="ENO15811.1"/>
    </source>
</evidence>
<dbReference type="InterPro" id="IPR045343">
    <property type="entry name" value="VpsR"/>
</dbReference>
<protein>
    <submittedName>
        <fullName evidence="6">Sigma-54-dependent Fis family transcriptional regulator</fullName>
    </submittedName>
</protein>
<dbReference type="PATRIC" id="fig|626887.3.peg.2139"/>
<organism evidence="6 7">
    <name type="scientific">Marinobacter nanhaiticus D15-8W</name>
    <dbReference type="NCBI Taxonomy" id="626887"/>
    <lineage>
        <taxon>Bacteria</taxon>
        <taxon>Pseudomonadati</taxon>
        <taxon>Pseudomonadota</taxon>
        <taxon>Gammaproteobacteria</taxon>
        <taxon>Pseudomonadales</taxon>
        <taxon>Marinobacteraceae</taxon>
        <taxon>Marinobacter</taxon>
    </lineage>
</organism>
<dbReference type="Gene3D" id="1.10.10.60">
    <property type="entry name" value="Homeodomain-like"/>
    <property type="match status" value="1"/>
</dbReference>
<evidence type="ECO:0000259" key="5">
    <source>
        <dbReference type="PROSITE" id="PS50045"/>
    </source>
</evidence>
<dbReference type="eggNOG" id="COG2204">
    <property type="taxonomic scope" value="Bacteria"/>
</dbReference>
<dbReference type="RefSeq" id="WP_004580101.1">
    <property type="nucleotide sequence ID" value="NZ_AP028878.1"/>
</dbReference>
<evidence type="ECO:0000256" key="4">
    <source>
        <dbReference type="ARBA" id="ARBA00023163"/>
    </source>
</evidence>
<dbReference type="PROSITE" id="PS50045">
    <property type="entry name" value="SIGMA54_INTERACT_4"/>
    <property type="match status" value="1"/>
</dbReference>
<dbReference type="SUPFAM" id="SSF46689">
    <property type="entry name" value="Homeodomain-like"/>
    <property type="match status" value="1"/>
</dbReference>
<dbReference type="Pfam" id="PF00158">
    <property type="entry name" value="Sigma54_activat"/>
    <property type="match status" value="1"/>
</dbReference>
<dbReference type="Gene3D" id="1.10.8.60">
    <property type="match status" value="1"/>
</dbReference>
<name>N6WW60_9GAMM</name>
<keyword evidence="4" id="KW-0804">Transcription</keyword>
<keyword evidence="2" id="KW-0067">ATP-binding</keyword>
<dbReference type="Pfam" id="PF20161">
    <property type="entry name" value="VpsR"/>
    <property type="match status" value="1"/>
</dbReference>